<name>A0AAD3E1Z1_9CHLO</name>
<evidence type="ECO:0000313" key="3">
    <source>
        <dbReference type="Proteomes" id="UP001054857"/>
    </source>
</evidence>
<dbReference type="PROSITE" id="PS50127">
    <property type="entry name" value="UBC_2"/>
    <property type="match status" value="1"/>
</dbReference>
<protein>
    <recommendedName>
        <fullName evidence="1">UBC core domain-containing protein</fullName>
    </recommendedName>
</protein>
<feature type="domain" description="UBC core" evidence="1">
    <location>
        <begin position="2"/>
        <end position="163"/>
    </location>
</feature>
<dbReference type="AlphaFoldDB" id="A0AAD3E1Z1"/>
<sequence>MAALARLAEERKMWRKDHPPGMVAKPTTKPDGSTDMFQWECKIPGIKGTFCEGGLFPCTIRFSPEHPHKPPLVFMPRGFLHVNVFENGGVCLSILKEVVPGHLGEVSGWRPNFTVKTILVAVQELLSNPNFGSIANDAAYHLNKRSPKEYVQRMKEQTLKYAPKDEDDE</sequence>
<evidence type="ECO:0000313" key="2">
    <source>
        <dbReference type="EMBL" id="GFR50828.1"/>
    </source>
</evidence>
<comment type="caution">
    <text evidence="2">The sequence shown here is derived from an EMBL/GenBank/DDBJ whole genome shotgun (WGS) entry which is preliminary data.</text>
</comment>
<dbReference type="CDD" id="cd23798">
    <property type="entry name" value="UBCc_UBE2I"/>
    <property type="match status" value="1"/>
</dbReference>
<dbReference type="InterPro" id="IPR000608">
    <property type="entry name" value="UBC"/>
</dbReference>
<dbReference type="Pfam" id="PF00179">
    <property type="entry name" value="UQ_con"/>
    <property type="match status" value="1"/>
</dbReference>
<proteinExistence type="predicted"/>
<dbReference type="SMART" id="SM00212">
    <property type="entry name" value="UBCc"/>
    <property type="match status" value="1"/>
</dbReference>
<evidence type="ECO:0000259" key="1">
    <source>
        <dbReference type="PROSITE" id="PS50127"/>
    </source>
</evidence>
<gene>
    <name evidence="2" type="ORF">Agub_g13101</name>
</gene>
<dbReference type="EMBL" id="BMAR01000042">
    <property type="protein sequence ID" value="GFR50828.1"/>
    <property type="molecule type" value="Genomic_DNA"/>
</dbReference>
<dbReference type="PANTHER" id="PTHR24067">
    <property type="entry name" value="UBIQUITIN-CONJUGATING ENZYME E2"/>
    <property type="match status" value="1"/>
</dbReference>
<organism evidence="2 3">
    <name type="scientific">Astrephomene gubernaculifera</name>
    <dbReference type="NCBI Taxonomy" id="47775"/>
    <lineage>
        <taxon>Eukaryota</taxon>
        <taxon>Viridiplantae</taxon>
        <taxon>Chlorophyta</taxon>
        <taxon>core chlorophytes</taxon>
        <taxon>Chlorophyceae</taxon>
        <taxon>CS clade</taxon>
        <taxon>Chlamydomonadales</taxon>
        <taxon>Astrephomenaceae</taxon>
        <taxon>Astrephomene</taxon>
    </lineage>
</organism>
<accession>A0AAD3E1Z1</accession>
<keyword evidence="3" id="KW-1185">Reference proteome</keyword>
<dbReference type="InterPro" id="IPR050113">
    <property type="entry name" value="Ub_conjugating_enzyme"/>
</dbReference>
<dbReference type="Gene3D" id="3.10.110.10">
    <property type="entry name" value="Ubiquitin Conjugating Enzyme"/>
    <property type="match status" value="1"/>
</dbReference>
<dbReference type="SUPFAM" id="SSF54495">
    <property type="entry name" value="UBC-like"/>
    <property type="match status" value="1"/>
</dbReference>
<reference evidence="2 3" key="1">
    <citation type="journal article" date="2021" name="Sci. Rep.">
        <title>Genome sequencing of the multicellular alga Astrephomene provides insights into convergent evolution of germ-soma differentiation.</title>
        <authorList>
            <person name="Yamashita S."/>
            <person name="Yamamoto K."/>
            <person name="Matsuzaki R."/>
            <person name="Suzuki S."/>
            <person name="Yamaguchi H."/>
            <person name="Hirooka S."/>
            <person name="Minakuchi Y."/>
            <person name="Miyagishima S."/>
            <person name="Kawachi M."/>
            <person name="Toyoda A."/>
            <person name="Nozaki H."/>
        </authorList>
    </citation>
    <scope>NUCLEOTIDE SEQUENCE [LARGE SCALE GENOMIC DNA]</scope>
    <source>
        <strain evidence="2 3">NIES-4017</strain>
    </source>
</reference>
<dbReference type="FunFam" id="3.10.110.10:FF:000108">
    <property type="entry name" value="Ubiquitin-conjugating enzyme family protein"/>
    <property type="match status" value="1"/>
</dbReference>
<dbReference type="InterPro" id="IPR016135">
    <property type="entry name" value="UBQ-conjugating_enzyme/RWD"/>
</dbReference>
<dbReference type="Proteomes" id="UP001054857">
    <property type="component" value="Unassembled WGS sequence"/>
</dbReference>